<dbReference type="SUPFAM" id="SSF53474">
    <property type="entry name" value="alpha/beta-Hydrolases"/>
    <property type="match status" value="1"/>
</dbReference>
<dbReference type="InterPro" id="IPR001031">
    <property type="entry name" value="Thioesterase"/>
</dbReference>
<reference evidence="2" key="1">
    <citation type="submission" date="2023-07" db="EMBL/GenBank/DDBJ databases">
        <title>Mycolicibacterium sp. nov., a novel bacterial species.</title>
        <authorList>
            <person name="Cao Y."/>
        </authorList>
    </citation>
    <scope>NUCLEOTIDE SEQUENCE</scope>
    <source>
        <strain evidence="2">KC 300</strain>
    </source>
</reference>
<keyword evidence="3" id="KW-1185">Reference proteome</keyword>
<dbReference type="EMBL" id="JAUMSQ010000038">
    <property type="protein sequence ID" value="MDO3635722.1"/>
    <property type="molecule type" value="Genomic_DNA"/>
</dbReference>
<comment type="caution">
    <text evidence="2">The sequence shown here is derived from an EMBL/GenBank/DDBJ whole genome shotgun (WGS) entry which is preliminary data.</text>
</comment>
<dbReference type="Proteomes" id="UP001168823">
    <property type="component" value="Unassembled WGS sequence"/>
</dbReference>
<dbReference type="Pfam" id="PF00975">
    <property type="entry name" value="Thioesterase"/>
    <property type="match status" value="1"/>
</dbReference>
<dbReference type="InterPro" id="IPR029058">
    <property type="entry name" value="AB_hydrolase_fold"/>
</dbReference>
<sequence length="289" mass="31604">MAQLSQRLAGDEHEHEAEVVPVDIFKDGSGTPLCCIHDGFGLSWSYRSLATYHDGPVIGINQVPSAGEAEPDSIAGMAVLYADRIQALYPSGPYQLLGWSIGGVIAHEVAIELRRRGAVVERLILLDPALTPVAAFPTRRSLDKSRIFEKIVAASKSEVPARSRQLVFQRAAELMDEGDGGQRELPLPLEGMLGLMARSLDANTRRLRRHRPGVFDGDAVVFVAVQGEGLGKMLPGFQAKMANEGQMRRWRRNVAGDISSVPVECTHHTMLTEESLKLYGEQLREALDG</sequence>
<gene>
    <name evidence="2" type="ORF">Q2100_08210</name>
</gene>
<proteinExistence type="predicted"/>
<organism evidence="2 3">
    <name type="scientific">Mycolicibacterium arseniciresistens</name>
    <dbReference type="NCBI Taxonomy" id="3062257"/>
    <lineage>
        <taxon>Bacteria</taxon>
        <taxon>Bacillati</taxon>
        <taxon>Actinomycetota</taxon>
        <taxon>Actinomycetes</taxon>
        <taxon>Mycobacteriales</taxon>
        <taxon>Mycobacteriaceae</taxon>
        <taxon>Mycolicibacterium</taxon>
    </lineage>
</organism>
<evidence type="ECO:0000313" key="3">
    <source>
        <dbReference type="Proteomes" id="UP001168823"/>
    </source>
</evidence>
<evidence type="ECO:0000313" key="2">
    <source>
        <dbReference type="EMBL" id="MDO3635722.1"/>
    </source>
</evidence>
<dbReference type="Gene3D" id="3.40.50.1820">
    <property type="entry name" value="alpha/beta hydrolase"/>
    <property type="match status" value="1"/>
</dbReference>
<protein>
    <submittedName>
        <fullName evidence="2">Thioesterase domain-containing protein</fullName>
    </submittedName>
</protein>
<accession>A0ABT8UD59</accession>
<name>A0ABT8UD59_9MYCO</name>
<evidence type="ECO:0000259" key="1">
    <source>
        <dbReference type="Pfam" id="PF00975"/>
    </source>
</evidence>
<feature type="domain" description="Thioesterase" evidence="1">
    <location>
        <begin position="32"/>
        <end position="273"/>
    </location>
</feature>